<organism evidence="1 2">
    <name type="scientific">Flavobacterium frigoritolerans</name>
    <dbReference type="NCBI Taxonomy" id="2987686"/>
    <lineage>
        <taxon>Bacteria</taxon>
        <taxon>Pseudomonadati</taxon>
        <taxon>Bacteroidota</taxon>
        <taxon>Flavobacteriia</taxon>
        <taxon>Flavobacteriales</taxon>
        <taxon>Flavobacteriaceae</taxon>
        <taxon>Flavobacterium</taxon>
    </lineage>
</organism>
<dbReference type="PROSITE" id="PS51257">
    <property type="entry name" value="PROKAR_LIPOPROTEIN"/>
    <property type="match status" value="1"/>
</dbReference>
<proteinExistence type="predicted"/>
<sequence>MDTLKFISLLGLVFLFTSCYKNEYKKSEDSFQNIYLREWNSSICPQKVVFEKYKKNSNFKNLINGSSDFDINSNCLPKYDKFNKKVPTSTYNDQMVLTPYIFFTGQINYDIRLVIDDSLEYKITAIQDEIDTIADRGRKKWIIMNNIKSLVVNGHKLDNKNAPLSIEIPTKIGKIIKK</sequence>
<reference evidence="1" key="1">
    <citation type="submission" date="2022-10" db="EMBL/GenBank/DDBJ databases">
        <title>Two novel species of Flavobacterium.</title>
        <authorList>
            <person name="Liu Q."/>
            <person name="Xin Y.-H."/>
        </authorList>
    </citation>
    <scope>NUCLEOTIDE SEQUENCE</scope>
    <source>
        <strain evidence="1">LS1R47</strain>
    </source>
</reference>
<accession>A0A9X2ZK10</accession>
<dbReference type="Proteomes" id="UP001151133">
    <property type="component" value="Unassembled WGS sequence"/>
</dbReference>
<dbReference type="RefSeq" id="WP_264285243.1">
    <property type="nucleotide sequence ID" value="NZ_JAOZEV010000001.1"/>
</dbReference>
<gene>
    <name evidence="1" type="ORF">OIU80_00965</name>
</gene>
<name>A0A9X2ZK10_9FLAO</name>
<evidence type="ECO:0000313" key="1">
    <source>
        <dbReference type="EMBL" id="MCV9930840.1"/>
    </source>
</evidence>
<dbReference type="AlphaFoldDB" id="A0A9X2ZK10"/>
<protein>
    <submittedName>
        <fullName evidence="1">Uncharacterized protein</fullName>
    </submittedName>
</protein>
<keyword evidence="2" id="KW-1185">Reference proteome</keyword>
<evidence type="ECO:0000313" key="2">
    <source>
        <dbReference type="Proteomes" id="UP001151133"/>
    </source>
</evidence>
<dbReference type="EMBL" id="JAOZEV010000001">
    <property type="protein sequence ID" value="MCV9930840.1"/>
    <property type="molecule type" value="Genomic_DNA"/>
</dbReference>
<comment type="caution">
    <text evidence="1">The sequence shown here is derived from an EMBL/GenBank/DDBJ whole genome shotgun (WGS) entry which is preliminary data.</text>
</comment>